<evidence type="ECO:0000256" key="3">
    <source>
        <dbReference type="ARBA" id="ARBA00022670"/>
    </source>
</evidence>
<evidence type="ECO:0000256" key="2">
    <source>
        <dbReference type="ARBA" id="ARBA00022645"/>
    </source>
</evidence>
<keyword evidence="3" id="KW-0645">Protease</keyword>
<keyword evidence="4" id="KW-0378">Hydrolase</keyword>
<dbReference type="SUPFAM" id="SSF141986">
    <property type="entry name" value="LD-carboxypeptidase A C-terminal domain-like"/>
    <property type="match status" value="1"/>
</dbReference>
<dbReference type="SUPFAM" id="SSF52317">
    <property type="entry name" value="Class I glutamine amidotransferase-like"/>
    <property type="match status" value="1"/>
</dbReference>
<comment type="caution">
    <text evidence="8">The sequence shown here is derived from an EMBL/GenBank/DDBJ whole genome shotgun (WGS) entry which is preliminary data.</text>
</comment>
<evidence type="ECO:0000259" key="7">
    <source>
        <dbReference type="Pfam" id="PF17676"/>
    </source>
</evidence>
<evidence type="ECO:0000313" key="9">
    <source>
        <dbReference type="Proteomes" id="UP000094580"/>
    </source>
</evidence>
<dbReference type="CDD" id="cd07025">
    <property type="entry name" value="Peptidase_S66"/>
    <property type="match status" value="1"/>
</dbReference>
<feature type="domain" description="LD-carboxypeptidase N-terminal" evidence="6">
    <location>
        <begin position="13"/>
        <end position="129"/>
    </location>
</feature>
<dbReference type="InterPro" id="IPR027461">
    <property type="entry name" value="Carboxypeptidase_A_C_sf"/>
</dbReference>
<dbReference type="Pfam" id="PF17676">
    <property type="entry name" value="Peptidase_S66C"/>
    <property type="match status" value="1"/>
</dbReference>
<dbReference type="Gene3D" id="3.50.30.60">
    <property type="entry name" value="LD-carboxypeptidase A C-terminal domain-like"/>
    <property type="match status" value="1"/>
</dbReference>
<dbReference type="InterPro" id="IPR040449">
    <property type="entry name" value="Peptidase_S66_N"/>
</dbReference>
<dbReference type="Proteomes" id="UP000094580">
    <property type="component" value="Unassembled WGS sequence"/>
</dbReference>
<proteinExistence type="inferred from homology"/>
<gene>
    <name evidence="8" type="ORF">BED47_04045</name>
</gene>
<dbReference type="Pfam" id="PF02016">
    <property type="entry name" value="Peptidase_S66"/>
    <property type="match status" value="1"/>
</dbReference>
<keyword evidence="5" id="KW-0720">Serine protease</keyword>
<protein>
    <submittedName>
        <fullName evidence="8">LD-carboxypeptidase</fullName>
    </submittedName>
</protein>
<keyword evidence="9" id="KW-1185">Reference proteome</keyword>
<dbReference type="EMBL" id="MDKC01000002">
    <property type="protein sequence ID" value="ODG93465.1"/>
    <property type="molecule type" value="Genomic_DNA"/>
</dbReference>
<evidence type="ECO:0000256" key="1">
    <source>
        <dbReference type="ARBA" id="ARBA00010233"/>
    </source>
</evidence>
<dbReference type="PANTHER" id="PTHR30237">
    <property type="entry name" value="MURAMOYLTETRAPEPTIDE CARBOXYPEPTIDASE"/>
    <property type="match status" value="1"/>
</dbReference>
<dbReference type="PIRSF" id="PIRSF028757">
    <property type="entry name" value="LD-carboxypeptidase"/>
    <property type="match status" value="1"/>
</dbReference>
<organism evidence="8 9">
    <name type="scientific">Gottfriedia luciferensis</name>
    <dbReference type="NCBI Taxonomy" id="178774"/>
    <lineage>
        <taxon>Bacteria</taxon>
        <taxon>Bacillati</taxon>
        <taxon>Bacillota</taxon>
        <taxon>Bacilli</taxon>
        <taxon>Bacillales</taxon>
        <taxon>Bacillaceae</taxon>
        <taxon>Gottfriedia</taxon>
    </lineage>
</organism>
<feature type="domain" description="LD-carboxypeptidase C-terminal" evidence="7">
    <location>
        <begin position="177"/>
        <end position="291"/>
    </location>
</feature>
<dbReference type="Gene3D" id="3.40.50.10740">
    <property type="entry name" value="Class I glutamine amidotransferase-like"/>
    <property type="match status" value="1"/>
</dbReference>
<keyword evidence="2" id="KW-0121">Carboxypeptidase</keyword>
<sequence>MQKPNALKTGDSVMIIAPSSPPNIENVMKMKLKIEQAGLNVLIGKGVTEKRGYLAGSDANRVSDLHDAFSDSEVKAVLCATGGYGSGRLLQDIDFELIKNNPKIFWGYSDITALHIALQQKANLVTFHGPMMQECGVDTVPPKTLASFKQLLEPLSLTFTASEVDTYPAFSHSVTAPMTGGNLTVLTSTIGTPYEVDTKGKILFIEDIQEEPYRIDRMINQLRLANKLQECKGIILGNFNDCGPKKRQNSLTIADIVNDLIVPLGLPVLSGFLIGHCSPNYGVPFGVPVTMNGADQSISFEPGIQMKECRPQK</sequence>
<evidence type="ECO:0000256" key="4">
    <source>
        <dbReference type="ARBA" id="ARBA00022801"/>
    </source>
</evidence>
<evidence type="ECO:0000313" key="8">
    <source>
        <dbReference type="EMBL" id="ODG93465.1"/>
    </source>
</evidence>
<dbReference type="InterPro" id="IPR029062">
    <property type="entry name" value="Class_I_gatase-like"/>
</dbReference>
<dbReference type="InterPro" id="IPR027478">
    <property type="entry name" value="LdcA_N"/>
</dbReference>
<comment type="similarity">
    <text evidence="1">Belongs to the peptidase S66 family.</text>
</comment>
<dbReference type="InterPro" id="IPR040921">
    <property type="entry name" value="Peptidase_S66C"/>
</dbReference>
<evidence type="ECO:0000259" key="6">
    <source>
        <dbReference type="Pfam" id="PF02016"/>
    </source>
</evidence>
<dbReference type="RefSeq" id="WP_069032528.1">
    <property type="nucleotide sequence ID" value="NZ_MDKC01000002.1"/>
</dbReference>
<reference evidence="8 9" key="1">
    <citation type="submission" date="2016-07" db="EMBL/GenBank/DDBJ databases">
        <authorList>
            <person name="Townsley L."/>
            <person name="Shank E.A."/>
        </authorList>
    </citation>
    <scope>NUCLEOTIDE SEQUENCE [LARGE SCALE GENOMIC DNA]</scope>
    <source>
        <strain evidence="8 9">CH01</strain>
    </source>
</reference>
<name>A0ABX2ZUP3_9BACI</name>
<evidence type="ECO:0000256" key="5">
    <source>
        <dbReference type="ARBA" id="ARBA00022825"/>
    </source>
</evidence>
<dbReference type="PANTHER" id="PTHR30237:SF2">
    <property type="entry name" value="MUREIN TETRAPEPTIDE CARBOXYPEPTIDASE"/>
    <property type="match status" value="1"/>
</dbReference>
<accession>A0ABX2ZUP3</accession>
<dbReference type="InterPro" id="IPR003507">
    <property type="entry name" value="S66_fam"/>
</dbReference>